<dbReference type="InterPro" id="IPR001041">
    <property type="entry name" value="2Fe-2S_ferredoxin-type"/>
</dbReference>
<dbReference type="RefSeq" id="WP_406770282.1">
    <property type="nucleotide sequence ID" value="NZ_JBJHZZ010000009.1"/>
</dbReference>
<dbReference type="InterPro" id="IPR004108">
    <property type="entry name" value="Fe_hydrogenase_lsu_C"/>
</dbReference>
<evidence type="ECO:0000256" key="3">
    <source>
        <dbReference type="ARBA" id="ARBA00023004"/>
    </source>
</evidence>
<dbReference type="PANTHER" id="PTHR11615">
    <property type="entry name" value="NITRATE, FORMATE, IRON DEHYDROGENASE"/>
    <property type="match status" value="1"/>
</dbReference>
<feature type="domain" description="4Fe-4S ferredoxin-type" evidence="6">
    <location>
        <begin position="180"/>
        <end position="209"/>
    </location>
</feature>
<keyword evidence="1" id="KW-0004">4Fe-4S</keyword>
<keyword evidence="4" id="KW-0411">Iron-sulfur</keyword>
<dbReference type="InterPro" id="IPR036010">
    <property type="entry name" value="2Fe-2S_ferredoxin-like_sf"/>
</dbReference>
<feature type="domain" description="2Fe-2S ferredoxin-type" evidence="5">
    <location>
        <begin position="2"/>
        <end position="78"/>
    </location>
</feature>
<dbReference type="SMART" id="SM00902">
    <property type="entry name" value="Fe_hyd_SSU"/>
    <property type="match status" value="1"/>
</dbReference>
<dbReference type="InterPro" id="IPR017900">
    <property type="entry name" value="4Fe4S_Fe_S_CS"/>
</dbReference>
<dbReference type="SUPFAM" id="SSF53920">
    <property type="entry name" value="Fe-only hydrogenase"/>
    <property type="match status" value="1"/>
</dbReference>
<feature type="domain" description="4Fe-4S His(Cys)3-ligated-type" evidence="7">
    <location>
        <begin position="78"/>
        <end position="117"/>
    </location>
</feature>
<dbReference type="Pfam" id="PF02256">
    <property type="entry name" value="Fe_hyd_SSU"/>
    <property type="match status" value="1"/>
</dbReference>
<dbReference type="Gene3D" id="3.10.20.740">
    <property type="match status" value="1"/>
</dbReference>
<dbReference type="InterPro" id="IPR050340">
    <property type="entry name" value="Cytosolic_Fe-S_CAF"/>
</dbReference>
<evidence type="ECO:0000259" key="7">
    <source>
        <dbReference type="PROSITE" id="PS51839"/>
    </source>
</evidence>
<feature type="domain" description="4Fe-4S ferredoxin-type" evidence="6">
    <location>
        <begin position="137"/>
        <end position="167"/>
    </location>
</feature>
<comment type="caution">
    <text evidence="8">The sequence shown here is derived from an EMBL/GenBank/DDBJ whole genome shotgun (WGS) entry which is preliminary data.</text>
</comment>
<dbReference type="Pfam" id="PF13510">
    <property type="entry name" value="Fer2_4"/>
    <property type="match status" value="1"/>
</dbReference>
<accession>A0ABW8T6L1</accession>
<dbReference type="Gene3D" id="3.40.50.1780">
    <property type="match status" value="1"/>
</dbReference>
<name>A0ABW8T6L1_9CLOT</name>
<dbReference type="Gene3D" id="3.40.950.10">
    <property type="entry name" value="Fe-only Hydrogenase (Larger Subunit), Chain L, domain 3"/>
    <property type="match status" value="1"/>
</dbReference>
<dbReference type="Pfam" id="PF02906">
    <property type="entry name" value="Fe_hyd_lg_C"/>
    <property type="match status" value="1"/>
</dbReference>
<dbReference type="Pfam" id="PF12838">
    <property type="entry name" value="Fer4_7"/>
    <property type="match status" value="1"/>
</dbReference>
<dbReference type="SUPFAM" id="SSF54292">
    <property type="entry name" value="2Fe-2S ferredoxin-like"/>
    <property type="match status" value="1"/>
</dbReference>
<evidence type="ECO:0000256" key="2">
    <source>
        <dbReference type="ARBA" id="ARBA00022723"/>
    </source>
</evidence>
<dbReference type="Gene3D" id="4.10.260.20">
    <property type="entry name" value="Iron hydrogenase, small subunit"/>
    <property type="match status" value="1"/>
</dbReference>
<sequence>MEMVKFMIDDNYVEVPKGTTVLEAARKIGINIPSLCYLKDVNNCSSCRICIVELNNKLKASCSLKAEDNMDIKTSTSMVREERRLVVELLLSNHKRECTTCIRSENCELQRAARELNVKNINYIGEKVQKPMDLSSHSIVRDPEKCILCGRCISTCANLQTVNAIGFSHRGFYTEVTSAYDKPFGETVCINCGQCITACPVGALSEKSDIDKVWNALEDNEKCVIVQTAPAVRVAIGEEFGLDYGTRVTGKLVSALRKLGFHKVFDTDFAADLTIMEEGTELIKRLEKRENLPLMTSCCPGWVKFVEQFYPEMLKNLSTCKSPHEMEGALIKSYYAAKIGVNPKQVVVVSVMPCTAKKFEGQREELSKDNMQDVDYVLTTRELAQMIKEDGIDFYKLNDEEFDSPLGESTGAAVIFGATGGVAEAALRTVYEITSGKPLDKIEFEDLRGNEGIKIAKIELGNGTIVTTAVAHGLKNARALLKKVKNSEIKVDFIEVMACPGGCVTGGGQPILSSKTLEQIDIKTLRAKAIYEEDRELPLRKSHENPFIKTLYEEFLEKPNSYLSHELLHTTYKEREKF</sequence>
<evidence type="ECO:0000256" key="1">
    <source>
        <dbReference type="ARBA" id="ARBA00022485"/>
    </source>
</evidence>
<dbReference type="InterPro" id="IPR009016">
    <property type="entry name" value="Fe_hydrogenase"/>
</dbReference>
<dbReference type="InterPro" id="IPR036991">
    <property type="entry name" value="Fe_hydrogenase_ssu_sf"/>
</dbReference>
<dbReference type="InterPro" id="IPR019574">
    <property type="entry name" value="NADH_UbQ_OxRdtase_Gsu_4Fe4S-bd"/>
</dbReference>
<dbReference type="SUPFAM" id="SSF54862">
    <property type="entry name" value="4Fe-4S ferredoxins"/>
    <property type="match status" value="1"/>
</dbReference>
<dbReference type="Pfam" id="PF10588">
    <property type="entry name" value="NADH-G_4Fe-4S_3"/>
    <property type="match status" value="1"/>
</dbReference>
<dbReference type="NCBIfam" id="TIGR02512">
    <property type="entry name" value="FeFe_hydrog_A"/>
    <property type="match status" value="1"/>
</dbReference>
<dbReference type="InterPro" id="IPR017896">
    <property type="entry name" value="4Fe4S_Fe-S-bd"/>
</dbReference>
<dbReference type="PROSITE" id="PS51379">
    <property type="entry name" value="4FE4S_FER_2"/>
    <property type="match status" value="2"/>
</dbReference>
<dbReference type="Proteomes" id="UP001623591">
    <property type="component" value="Unassembled WGS sequence"/>
</dbReference>
<dbReference type="InterPro" id="IPR049830">
    <property type="entry name" value="HndD"/>
</dbReference>
<dbReference type="PROSITE" id="PS51085">
    <property type="entry name" value="2FE2S_FER_2"/>
    <property type="match status" value="1"/>
</dbReference>
<evidence type="ECO:0000259" key="5">
    <source>
        <dbReference type="PROSITE" id="PS51085"/>
    </source>
</evidence>
<evidence type="ECO:0000313" key="9">
    <source>
        <dbReference type="Proteomes" id="UP001623591"/>
    </source>
</evidence>
<keyword evidence="9" id="KW-1185">Reference proteome</keyword>
<evidence type="ECO:0000259" key="6">
    <source>
        <dbReference type="PROSITE" id="PS51379"/>
    </source>
</evidence>
<dbReference type="CDD" id="cd00207">
    <property type="entry name" value="fer2"/>
    <property type="match status" value="1"/>
</dbReference>
<evidence type="ECO:0000256" key="4">
    <source>
        <dbReference type="ARBA" id="ARBA00023014"/>
    </source>
</evidence>
<protein>
    <submittedName>
        <fullName evidence="8">NADH-dependent [FeFe] hydrogenase, group A6</fullName>
    </submittedName>
</protein>
<reference evidence="8 9" key="1">
    <citation type="submission" date="2024-11" db="EMBL/GenBank/DDBJ databases">
        <authorList>
            <person name="Heng Y.C."/>
            <person name="Lim A.C.H."/>
            <person name="Lee J.K.Y."/>
            <person name="Kittelmann S."/>
        </authorList>
    </citation>
    <scope>NUCLEOTIDE SEQUENCE [LARGE SCALE GENOMIC DNA]</scope>
    <source>
        <strain evidence="8 9">WILCCON 0185</strain>
    </source>
</reference>
<dbReference type="PROSITE" id="PS00198">
    <property type="entry name" value="4FE4S_FER_1"/>
    <property type="match status" value="1"/>
</dbReference>
<evidence type="ECO:0000313" key="8">
    <source>
        <dbReference type="EMBL" id="MFL0247787.1"/>
    </source>
</evidence>
<dbReference type="SMART" id="SM00929">
    <property type="entry name" value="NADH-G_4Fe-4S_3"/>
    <property type="match status" value="1"/>
</dbReference>
<organism evidence="8 9">
    <name type="scientific">Candidatus Clostridium stratigraminis</name>
    <dbReference type="NCBI Taxonomy" id="3381661"/>
    <lineage>
        <taxon>Bacteria</taxon>
        <taxon>Bacillati</taxon>
        <taxon>Bacillota</taxon>
        <taxon>Clostridia</taxon>
        <taxon>Eubacteriales</taxon>
        <taxon>Clostridiaceae</taxon>
        <taxon>Clostridium</taxon>
    </lineage>
</organism>
<dbReference type="Gene3D" id="3.30.70.20">
    <property type="match status" value="1"/>
</dbReference>
<dbReference type="InterPro" id="IPR013352">
    <property type="entry name" value="Fe_hydrogenase_subset"/>
</dbReference>
<proteinExistence type="predicted"/>
<dbReference type="EMBL" id="JBJHZZ010000009">
    <property type="protein sequence ID" value="MFL0247787.1"/>
    <property type="molecule type" value="Genomic_DNA"/>
</dbReference>
<dbReference type="NCBIfam" id="NF040763">
    <property type="entry name" value="FeFe_hydrog_A6"/>
    <property type="match status" value="1"/>
</dbReference>
<dbReference type="PROSITE" id="PS51839">
    <property type="entry name" value="4FE4S_HC3"/>
    <property type="match status" value="1"/>
</dbReference>
<dbReference type="InterPro" id="IPR003149">
    <property type="entry name" value="Fe_hydrogenase_ssu"/>
</dbReference>
<gene>
    <name evidence="8" type="ORF">ACJDUG_12480</name>
</gene>
<keyword evidence="2" id="KW-0479">Metal-binding</keyword>
<keyword evidence="3" id="KW-0408">Iron</keyword>